<dbReference type="EMBL" id="JAGKHQ010001198">
    <property type="protein sequence ID" value="KAG7459290.1"/>
    <property type="molecule type" value="Genomic_DNA"/>
</dbReference>
<dbReference type="GO" id="GO:0048306">
    <property type="term" value="F:calcium-dependent protein binding"/>
    <property type="evidence" value="ECO:0007669"/>
    <property type="project" value="InterPro"/>
</dbReference>
<gene>
    <name evidence="5" type="ORF">JOB18_043465</name>
</gene>
<dbReference type="GO" id="GO:0005634">
    <property type="term" value="C:nucleus"/>
    <property type="evidence" value="ECO:0007669"/>
    <property type="project" value="UniProtKB-SubCell"/>
</dbReference>
<reference evidence="5 6" key="1">
    <citation type="journal article" date="2021" name="Sci. Rep.">
        <title>Chromosome anchoring in Senegalese sole (Solea senegalensis) reveals sex-associated markers and genome rearrangements in flatfish.</title>
        <authorList>
            <person name="Guerrero-Cozar I."/>
            <person name="Gomez-Garrido J."/>
            <person name="Berbel C."/>
            <person name="Martinez-Blanch J.F."/>
            <person name="Alioto T."/>
            <person name="Claros M.G."/>
            <person name="Gagnaire P.A."/>
            <person name="Manchado M."/>
        </authorList>
    </citation>
    <scope>NUCLEOTIDE SEQUENCE [LARGE SCALE GENOMIC DNA]</scope>
    <source>
        <strain evidence="5">Sse05_10M</strain>
    </source>
</reference>
<proteinExistence type="predicted"/>
<feature type="compositionally biased region" description="Low complexity" evidence="4">
    <location>
        <begin position="161"/>
        <end position="224"/>
    </location>
</feature>
<name>A0AAV6PHE0_SOLSE</name>
<keyword evidence="6" id="KW-1185">Reference proteome</keyword>
<evidence type="ECO:0000313" key="5">
    <source>
        <dbReference type="EMBL" id="KAG7459290.1"/>
    </source>
</evidence>
<comment type="caution">
    <text evidence="5">The sequence shown here is derived from an EMBL/GenBank/DDBJ whole genome shotgun (WGS) entry which is preliminary data.</text>
</comment>
<dbReference type="PANTHER" id="PTHR14455">
    <property type="entry name" value="ASKOPOS"/>
    <property type="match status" value="1"/>
</dbReference>
<accession>A0AAV6PHE0</accession>
<feature type="region of interest" description="Disordered" evidence="4">
    <location>
        <begin position="40"/>
        <end position="126"/>
    </location>
</feature>
<feature type="region of interest" description="Disordered" evidence="4">
    <location>
        <begin position="161"/>
        <end position="242"/>
    </location>
</feature>
<dbReference type="InterPro" id="IPR026097">
    <property type="entry name" value="S100PBP"/>
</dbReference>
<protein>
    <recommendedName>
        <fullName evidence="2">S100P-binding protein</fullName>
    </recommendedName>
</protein>
<sequence>MATWMKGKLLLQNAPPSWFVCRNMVAHNGILRKLKSVIVDPSGGRTVGSSGGGTVGRSGGGRTVGSSGGRTVGSSGGRTVRSSGSGAVRSSSSRSGGTVTSSSSDGTVTSSSSDSGAVGSSSSSSAGTFLSNGVFSSTTSTSSSSSSSSSSSRATSTSSAAVVETASSSRQHSNSSSSSSSGGNSLSSGVFSSTTSSSSSSSSSSGGNSLSSGIFSSTSSSSSSTKTEATPPKLKASCRGKRRRPEVFDREFDWESEKQCYVRSVTRHIKENPGVQDVMSELFTLMNHVTEQTPGANDSQWRHPSDLTRRNYQRHFGNTEAKMSLADWQESNMKAHARFSNSPRP</sequence>
<dbReference type="Pfam" id="PF15427">
    <property type="entry name" value="S100PBPR"/>
    <property type="match status" value="1"/>
</dbReference>
<evidence type="ECO:0000256" key="3">
    <source>
        <dbReference type="ARBA" id="ARBA00023242"/>
    </source>
</evidence>
<organism evidence="5 6">
    <name type="scientific">Solea senegalensis</name>
    <name type="common">Senegalese sole</name>
    <dbReference type="NCBI Taxonomy" id="28829"/>
    <lineage>
        <taxon>Eukaryota</taxon>
        <taxon>Metazoa</taxon>
        <taxon>Chordata</taxon>
        <taxon>Craniata</taxon>
        <taxon>Vertebrata</taxon>
        <taxon>Euteleostomi</taxon>
        <taxon>Actinopterygii</taxon>
        <taxon>Neopterygii</taxon>
        <taxon>Teleostei</taxon>
        <taxon>Neoteleostei</taxon>
        <taxon>Acanthomorphata</taxon>
        <taxon>Carangaria</taxon>
        <taxon>Pleuronectiformes</taxon>
        <taxon>Pleuronectoidei</taxon>
        <taxon>Soleidae</taxon>
        <taxon>Solea</taxon>
    </lineage>
</organism>
<dbReference type="AlphaFoldDB" id="A0AAV6PHE0"/>
<feature type="compositionally biased region" description="Gly residues" evidence="4">
    <location>
        <begin position="45"/>
        <end position="76"/>
    </location>
</feature>
<keyword evidence="3" id="KW-0539">Nucleus</keyword>
<feature type="compositionally biased region" description="Low complexity" evidence="4">
    <location>
        <begin position="77"/>
        <end position="126"/>
    </location>
</feature>
<evidence type="ECO:0000256" key="4">
    <source>
        <dbReference type="SAM" id="MobiDB-lite"/>
    </source>
</evidence>
<dbReference type="Proteomes" id="UP000693946">
    <property type="component" value="Unassembled WGS sequence"/>
</dbReference>
<evidence type="ECO:0000256" key="1">
    <source>
        <dbReference type="ARBA" id="ARBA00004123"/>
    </source>
</evidence>
<dbReference type="PANTHER" id="PTHR14455:SF0">
    <property type="entry name" value="S100P-BINDING PROTEIN"/>
    <property type="match status" value="1"/>
</dbReference>
<evidence type="ECO:0000256" key="2">
    <source>
        <dbReference type="ARBA" id="ARBA00020595"/>
    </source>
</evidence>
<comment type="subcellular location">
    <subcellularLocation>
        <location evidence="1">Nucleus</location>
    </subcellularLocation>
</comment>
<feature type="region of interest" description="Disordered" evidence="4">
    <location>
        <begin position="137"/>
        <end position="156"/>
    </location>
</feature>
<evidence type="ECO:0000313" key="6">
    <source>
        <dbReference type="Proteomes" id="UP000693946"/>
    </source>
</evidence>